<gene>
    <name evidence="4" type="ORF">OSB1V03_LOCUS13858</name>
</gene>
<dbReference type="AlphaFoldDB" id="A0A7R9Q602"/>
<accession>A0A7R9Q602</accession>
<evidence type="ECO:0000256" key="1">
    <source>
        <dbReference type="ARBA" id="ARBA00022614"/>
    </source>
</evidence>
<dbReference type="PANTHER" id="PTHR48051">
    <property type="match status" value="1"/>
</dbReference>
<dbReference type="InterPro" id="IPR003591">
    <property type="entry name" value="Leu-rich_rpt_typical-subtyp"/>
</dbReference>
<feature type="domain" description="Disease resistance R13L4/SHOC-2-like LRR" evidence="3">
    <location>
        <begin position="54"/>
        <end position="153"/>
    </location>
</feature>
<dbReference type="SUPFAM" id="SSF52058">
    <property type="entry name" value="L domain-like"/>
    <property type="match status" value="1"/>
</dbReference>
<feature type="non-terminal residue" evidence="4">
    <location>
        <position position="637"/>
    </location>
</feature>
<evidence type="ECO:0000259" key="3">
    <source>
        <dbReference type="Pfam" id="PF23598"/>
    </source>
</evidence>
<reference evidence="4" key="1">
    <citation type="submission" date="2020-11" db="EMBL/GenBank/DDBJ databases">
        <authorList>
            <person name="Tran Van P."/>
        </authorList>
    </citation>
    <scope>NUCLEOTIDE SEQUENCE</scope>
</reference>
<dbReference type="GO" id="GO:0005737">
    <property type="term" value="C:cytoplasm"/>
    <property type="evidence" value="ECO:0007669"/>
    <property type="project" value="TreeGrafter"/>
</dbReference>
<keyword evidence="2" id="KW-0677">Repeat</keyword>
<dbReference type="SMART" id="SM00369">
    <property type="entry name" value="LRR_TYP"/>
    <property type="match status" value="4"/>
</dbReference>
<name>A0A7R9Q602_9ACAR</name>
<organism evidence="4">
    <name type="scientific">Medioppia subpectinata</name>
    <dbReference type="NCBI Taxonomy" id="1979941"/>
    <lineage>
        <taxon>Eukaryota</taxon>
        <taxon>Metazoa</taxon>
        <taxon>Ecdysozoa</taxon>
        <taxon>Arthropoda</taxon>
        <taxon>Chelicerata</taxon>
        <taxon>Arachnida</taxon>
        <taxon>Acari</taxon>
        <taxon>Acariformes</taxon>
        <taxon>Sarcoptiformes</taxon>
        <taxon>Oribatida</taxon>
        <taxon>Brachypylina</taxon>
        <taxon>Oppioidea</taxon>
        <taxon>Oppiidae</taxon>
        <taxon>Medioppia</taxon>
    </lineage>
</organism>
<evidence type="ECO:0000256" key="2">
    <source>
        <dbReference type="ARBA" id="ARBA00022737"/>
    </source>
</evidence>
<dbReference type="Gene3D" id="3.80.10.10">
    <property type="entry name" value="Ribonuclease Inhibitor"/>
    <property type="match status" value="1"/>
</dbReference>
<dbReference type="InterPro" id="IPR050216">
    <property type="entry name" value="LRR_domain-containing"/>
</dbReference>
<evidence type="ECO:0000313" key="5">
    <source>
        <dbReference type="Proteomes" id="UP000759131"/>
    </source>
</evidence>
<dbReference type="SMART" id="SM00364">
    <property type="entry name" value="LRR_BAC"/>
    <property type="match status" value="2"/>
</dbReference>
<feature type="non-terminal residue" evidence="4">
    <location>
        <position position="1"/>
    </location>
</feature>
<keyword evidence="5" id="KW-1185">Reference proteome</keyword>
<dbReference type="Proteomes" id="UP000759131">
    <property type="component" value="Unassembled WGS sequence"/>
</dbReference>
<dbReference type="EMBL" id="CAJPIZ010012788">
    <property type="protein sequence ID" value="CAG2113891.1"/>
    <property type="molecule type" value="Genomic_DNA"/>
</dbReference>
<proteinExistence type="predicted"/>
<sequence length="637" mass="72710">CQSDPEPILDLSGCELNAISVEMQTTIKIYAKTDCRFDENRVQDFAVDSVQHMSRVCALHLSYNRIHTIGHHISQLVHLKELYLSHNQLSSLPDSMGRLPALKILAIRDNQFTAFPDAITRCPALTCLDMADNLVTALPASLLRLRLLKSLQLEGNPIESPAPDVCRQGLDAIVDHLQRMYGNEDCGNGCDNNGSDGDECRGLVSDSGDEKDPILDQKKRALIEWELQFQSSANSEANSTAGDHKKRQLLAQIWDSERQMSADINSRQRQKDRERQTLLDNISQLDRHSAQLLDSIYNWDERHRNQVEALESAERQLLQRMLRYDKEVVLRKNAILIAMHEMLTRESTQRALTDDLKEFNQLEIRVKINQQERLQRQAFEALQRTRDYRSRQLTGQIGLIEWELTQLTSAEMQRRDERMDTIIADIIGKRRELAQLLTKLLAEKRQRDQQLRQQVLEMERRRLEVGAADDTDYWLIQYQCLMERQPMEAQIRQLGIDERIGRALIAVHSECDRMANYLTLFTDLTYDRLNSMGDKQILGLGVDDYHLCQLIRDKLDEQQVATVATASGGHTSALMATSATVQPSAPDLTQPLSLPSAPEVTNADPFAGDVDLIQLSGQLSDVRLWREAECVVCFEKI</sequence>
<dbReference type="OrthoDB" id="1711136at2759"/>
<protein>
    <recommendedName>
        <fullName evidence="3">Disease resistance R13L4/SHOC-2-like LRR domain-containing protein</fullName>
    </recommendedName>
</protein>
<evidence type="ECO:0000313" key="4">
    <source>
        <dbReference type="EMBL" id="CAD7633461.1"/>
    </source>
</evidence>
<dbReference type="InterPro" id="IPR001611">
    <property type="entry name" value="Leu-rich_rpt"/>
</dbReference>
<keyword evidence="1" id="KW-0433">Leucine-rich repeat</keyword>
<dbReference type="InterPro" id="IPR032675">
    <property type="entry name" value="LRR_dom_sf"/>
</dbReference>
<dbReference type="Pfam" id="PF23598">
    <property type="entry name" value="LRR_14"/>
    <property type="match status" value="1"/>
</dbReference>
<dbReference type="EMBL" id="OC867363">
    <property type="protein sequence ID" value="CAD7633461.1"/>
    <property type="molecule type" value="Genomic_DNA"/>
</dbReference>
<dbReference type="PANTHER" id="PTHR48051:SF1">
    <property type="entry name" value="RAS SUPPRESSOR PROTEIN 1"/>
    <property type="match status" value="1"/>
</dbReference>
<dbReference type="PROSITE" id="PS51450">
    <property type="entry name" value="LRR"/>
    <property type="match status" value="1"/>
</dbReference>
<dbReference type="InterPro" id="IPR055414">
    <property type="entry name" value="LRR_R13L4/SHOC2-like"/>
</dbReference>